<keyword evidence="8" id="KW-1185">Reference proteome</keyword>
<evidence type="ECO:0000256" key="3">
    <source>
        <dbReference type="ARBA" id="ARBA00022837"/>
    </source>
</evidence>
<dbReference type="Gene3D" id="1.20.1050.60">
    <property type="entry name" value="alpha-1,2-mannosidase"/>
    <property type="match status" value="1"/>
</dbReference>
<dbReference type="NCBIfam" id="TIGR01180">
    <property type="entry name" value="aman2_put"/>
    <property type="match status" value="1"/>
</dbReference>
<evidence type="ECO:0000256" key="2">
    <source>
        <dbReference type="ARBA" id="ARBA00011245"/>
    </source>
</evidence>
<comment type="subunit">
    <text evidence="2">Monomer.</text>
</comment>
<proteinExistence type="predicted"/>
<name>A0A1H1SK57_MUCMA</name>
<feature type="signal peptide" evidence="4">
    <location>
        <begin position="1"/>
        <end position="28"/>
    </location>
</feature>
<dbReference type="GO" id="GO:0006516">
    <property type="term" value="P:glycoprotein catabolic process"/>
    <property type="evidence" value="ECO:0007669"/>
    <property type="project" value="TreeGrafter"/>
</dbReference>
<evidence type="ECO:0000259" key="6">
    <source>
        <dbReference type="Pfam" id="PF17678"/>
    </source>
</evidence>
<evidence type="ECO:0000313" key="7">
    <source>
        <dbReference type="EMBL" id="SDS48387.1"/>
    </source>
</evidence>
<dbReference type="Gene3D" id="1.20.1610.10">
    <property type="entry name" value="alpha-1,2-mannosidases domains"/>
    <property type="match status" value="1"/>
</dbReference>
<reference evidence="7 8" key="1">
    <citation type="submission" date="2016-10" db="EMBL/GenBank/DDBJ databases">
        <authorList>
            <person name="de Groot N.N."/>
        </authorList>
    </citation>
    <scope>NUCLEOTIDE SEQUENCE [LARGE SCALE GENOMIC DNA]</scope>
    <source>
        <strain evidence="7 8">MP1X4</strain>
    </source>
</reference>
<dbReference type="InterPro" id="IPR008928">
    <property type="entry name" value="6-hairpin_glycosidase_sf"/>
</dbReference>
<dbReference type="InterPro" id="IPR005887">
    <property type="entry name" value="GH92_a_mannosidase_put"/>
</dbReference>
<gene>
    <name evidence="7" type="ORF">SAMN05216490_1236</name>
</gene>
<keyword evidence="3" id="KW-0106">Calcium</keyword>
<evidence type="ECO:0000259" key="5">
    <source>
        <dbReference type="Pfam" id="PF07971"/>
    </source>
</evidence>
<dbReference type="InterPro" id="IPR041371">
    <property type="entry name" value="GH92_N"/>
</dbReference>
<dbReference type="AlphaFoldDB" id="A0A1H1SK57"/>
<dbReference type="RefSeq" id="WP_091370354.1">
    <property type="nucleotide sequence ID" value="NZ_LT629740.1"/>
</dbReference>
<feature type="domain" description="Glycosyl hydrolase family 92" evidence="5">
    <location>
        <begin position="255"/>
        <end position="745"/>
    </location>
</feature>
<dbReference type="InterPro" id="IPR014718">
    <property type="entry name" value="GH-type_carb-bd"/>
</dbReference>
<dbReference type="PANTHER" id="PTHR12143">
    <property type="entry name" value="PEPTIDE N-GLYCANASE PNGASE -RELATED"/>
    <property type="match status" value="1"/>
</dbReference>
<dbReference type="GO" id="GO:0005975">
    <property type="term" value="P:carbohydrate metabolic process"/>
    <property type="evidence" value="ECO:0007669"/>
    <property type="project" value="InterPro"/>
</dbReference>
<dbReference type="FunFam" id="3.30.2080.10:FF:000001">
    <property type="entry name" value="Alpha-1,2-mannosidase subfamily"/>
    <property type="match status" value="1"/>
</dbReference>
<dbReference type="GO" id="GO:0005829">
    <property type="term" value="C:cytosol"/>
    <property type="evidence" value="ECO:0007669"/>
    <property type="project" value="TreeGrafter"/>
</dbReference>
<comment type="cofactor">
    <cofactor evidence="1">
        <name>Ca(2+)</name>
        <dbReference type="ChEBI" id="CHEBI:29108"/>
    </cofactor>
</comment>
<evidence type="ECO:0000256" key="1">
    <source>
        <dbReference type="ARBA" id="ARBA00001913"/>
    </source>
</evidence>
<dbReference type="GO" id="GO:0030246">
    <property type="term" value="F:carbohydrate binding"/>
    <property type="evidence" value="ECO:0007669"/>
    <property type="project" value="InterPro"/>
</dbReference>
<keyword evidence="4" id="KW-0732">Signal</keyword>
<protein>
    <submittedName>
        <fullName evidence="7">Alpha-1,2-mannosidase, putative</fullName>
    </submittedName>
</protein>
<feature type="domain" description="Glycosyl hydrolase family 92 N-terminal" evidence="6">
    <location>
        <begin position="42"/>
        <end position="249"/>
    </location>
</feature>
<dbReference type="EMBL" id="LT629740">
    <property type="protein sequence ID" value="SDS48387.1"/>
    <property type="molecule type" value="Genomic_DNA"/>
</dbReference>
<dbReference type="Pfam" id="PF07971">
    <property type="entry name" value="Glyco_hydro_92"/>
    <property type="match status" value="1"/>
</dbReference>
<dbReference type="Proteomes" id="UP000199679">
    <property type="component" value="Chromosome I"/>
</dbReference>
<dbReference type="OrthoDB" id="9758101at2"/>
<evidence type="ECO:0000313" key="8">
    <source>
        <dbReference type="Proteomes" id="UP000199679"/>
    </source>
</evidence>
<feature type="chain" id="PRO_5009260101" evidence="4">
    <location>
        <begin position="29"/>
        <end position="754"/>
    </location>
</feature>
<accession>A0A1H1SK57</accession>
<dbReference type="GO" id="GO:0000224">
    <property type="term" value="F:peptide-N4-(N-acetyl-beta-glucosaminyl)asparagine amidase activity"/>
    <property type="evidence" value="ECO:0007669"/>
    <property type="project" value="TreeGrafter"/>
</dbReference>
<evidence type="ECO:0000256" key="4">
    <source>
        <dbReference type="SAM" id="SignalP"/>
    </source>
</evidence>
<dbReference type="InterPro" id="IPR050883">
    <property type="entry name" value="PNGase"/>
</dbReference>
<dbReference type="InterPro" id="IPR012939">
    <property type="entry name" value="Glyco_hydro_92"/>
</dbReference>
<dbReference type="Gene3D" id="2.70.98.10">
    <property type="match status" value="1"/>
</dbReference>
<sequence>MNKHYLRLLIAISLHLVLICCFGLTASAQNEDENAGGGNLKYIDPRIGNVGQLLEPTRPTAQLPHQVIRMYPQRNDYIDDQISSFPLTIVSHRLGQVFALKPSVKPLSLAAWDQKLTFDHDLEVTRPWYYSTYLVDDDMNVEFTPGKKVGIFRFAFPHNSLNKSLLFSLYNDGTGSWHFTGGNEMQGMETYHDDIKVYMYGVFSIAGKTGTVKADKLNTDDAANGNDVKAWISFPQNSPDTVEFKYAISYISAEQAKENFDKEIKDKSFTSIKNNAEETWAKVVDQIKVTGGTEAQKRSFYTALYRCNERMVDISENNKYYSGYDKKIHTSNRPFYVDDWIWDTYLALHPLRTILDPALEQDMVNSYVTQYEQGGWMPTFPVLFGDNPCMNAFHSSIMILDDYRKGIRGFDSLKAYEGMLKNATQATMLPWRNGPKTVLDDFYYKNGYFPALRPGEKETVALVHPFEKRQAVAVTLGGSYDDWAVAQMAKDLGKDNDYKKFSSRALNYKNLWNDKVKMFIPKDGRGNWINIDPKFDGGMGGREYYDENNGWTYLWQVQYDVKGLMALMGGKTLFENKLDQLYRESLGRSKYEFWSKFPDATGLVGQFSMGNEPSFVIPYLYNFTNSPWKTQNRVRFLLDVWYKDTIFGIPGDEDGGGMSAFVVFSSMGFYPVTPGIPVYTIGSPVFKKVTIDLPGGKQFTLIANNCSVKNKYIQSAKFNGEPLNTPWFTHAQLVAGGNLELEMGPKPNKSWGVQ</sequence>
<dbReference type="Gene3D" id="3.30.2080.10">
    <property type="entry name" value="GH92 mannosidase domain"/>
    <property type="match status" value="1"/>
</dbReference>
<dbReference type="PANTHER" id="PTHR12143:SF43">
    <property type="entry name" value="PUTATIVE-RELATED"/>
    <property type="match status" value="1"/>
</dbReference>
<dbReference type="Pfam" id="PF17678">
    <property type="entry name" value="Glyco_hydro_92N"/>
    <property type="match status" value="1"/>
</dbReference>
<dbReference type="SUPFAM" id="SSF48208">
    <property type="entry name" value="Six-hairpin glycosidases"/>
    <property type="match status" value="1"/>
</dbReference>
<organism evidence="7 8">
    <name type="scientific">Mucilaginibacter mallensis</name>
    <dbReference type="NCBI Taxonomy" id="652787"/>
    <lineage>
        <taxon>Bacteria</taxon>
        <taxon>Pseudomonadati</taxon>
        <taxon>Bacteroidota</taxon>
        <taxon>Sphingobacteriia</taxon>
        <taxon>Sphingobacteriales</taxon>
        <taxon>Sphingobacteriaceae</taxon>
        <taxon>Mucilaginibacter</taxon>
    </lineage>
</organism>